<name>A0A0G0UCK7_9BACT</name>
<dbReference type="AlphaFoldDB" id="A0A0G0UCK7"/>
<sequence length="81" mass="9525">MQTVATNIRFPKEDYEDLRVLAFQENSSIASLVNAAVKEYKLKKLAQDRQDKMELFERMWKSRIKIKTSTTDLVRESRKSA</sequence>
<proteinExistence type="predicted"/>
<organism evidence="1 2">
    <name type="scientific">Candidatus Woesebacteria bacterium GW2011_GWB1_41_10</name>
    <dbReference type="NCBI Taxonomy" id="1618577"/>
    <lineage>
        <taxon>Bacteria</taxon>
        <taxon>Candidatus Woeseibacteriota</taxon>
    </lineage>
</organism>
<reference evidence="1 2" key="1">
    <citation type="journal article" date="2015" name="Nature">
        <title>rRNA introns, odd ribosomes, and small enigmatic genomes across a large radiation of phyla.</title>
        <authorList>
            <person name="Brown C.T."/>
            <person name="Hug L.A."/>
            <person name="Thomas B.C."/>
            <person name="Sharon I."/>
            <person name="Castelle C.J."/>
            <person name="Singh A."/>
            <person name="Wilkins M.J."/>
            <person name="Williams K.H."/>
            <person name="Banfield J.F."/>
        </authorList>
    </citation>
    <scope>NUCLEOTIDE SEQUENCE [LARGE SCALE GENOMIC DNA]</scope>
</reference>
<evidence type="ECO:0000313" key="1">
    <source>
        <dbReference type="EMBL" id="KKR86688.1"/>
    </source>
</evidence>
<comment type="caution">
    <text evidence="1">The sequence shown here is derived from an EMBL/GenBank/DDBJ whole genome shotgun (WGS) entry which is preliminary data.</text>
</comment>
<dbReference type="EMBL" id="LCAE01000012">
    <property type="protein sequence ID" value="KKR86688.1"/>
    <property type="molecule type" value="Genomic_DNA"/>
</dbReference>
<accession>A0A0G0UCK7</accession>
<protein>
    <recommendedName>
        <fullName evidence="3">Ribbon-helix-helix protein CopG domain-containing protein</fullName>
    </recommendedName>
</protein>
<gene>
    <name evidence="1" type="ORF">UU32_C0012G0006</name>
</gene>
<evidence type="ECO:0008006" key="3">
    <source>
        <dbReference type="Google" id="ProtNLM"/>
    </source>
</evidence>
<evidence type="ECO:0000313" key="2">
    <source>
        <dbReference type="Proteomes" id="UP000033858"/>
    </source>
</evidence>
<dbReference type="Proteomes" id="UP000033858">
    <property type="component" value="Unassembled WGS sequence"/>
</dbReference>